<evidence type="ECO:0000256" key="6">
    <source>
        <dbReference type="ARBA" id="ARBA00023180"/>
    </source>
</evidence>
<accession>A0A9Q0RBC9</accession>
<dbReference type="Gene3D" id="3.40.50.1820">
    <property type="entry name" value="alpha/beta hydrolase"/>
    <property type="match status" value="1"/>
</dbReference>
<evidence type="ECO:0000313" key="10">
    <source>
        <dbReference type="Proteomes" id="UP001149090"/>
    </source>
</evidence>
<keyword evidence="7" id="KW-0812">Transmembrane</keyword>
<sequence>MGLNIYEILLKSKLIYILFYIATVVIKFYVLLASVPLKLILSLCQFISKFVKKIFFGSISAVKEVTYQIATGDSPKPKKKKRKMSIEFRDFVMKKGYPLEQFVVQTKDNYFLQLHRIPCGREEYKEQQEKLFSQENFEQEKQEPRERRKEPKPVAFFMHGFMQSSASYVAAKKKVGLAFLLADLGYDCWFGNHRGNSYSDRHQDLGVKDDLFWDYSIDELIQLDAPTLINFVLDKTHNKSVTYIGFSQGTTVGFGAFSFYPELSSKINLFVSLAPCGVVKNPHTWFFKLVTKLPGKYIHLLFGKQAMIREISKVFLKYTSIEWFSFIIQICMSILFKWTNKYLDQKNMPVYCQQLYSPTSVKLCRHWFSILRTGPIHMFDYENEYENKKHYGTSKPPLYDLSKIKCPIALYYGENDNLINITELLKRLNSELVVETLSIKEGEHFDLLYGLTNKKQIYPSILKNLKKFNPTQKILQIHEKEIAQTIQTIDNTEQSKHLHLNIIEKSNPKNIDSRGKIDPVEKQHTFPNGTTSKKPKLNGFAKLGQTENLIF</sequence>
<dbReference type="PANTHER" id="PTHR11005">
    <property type="entry name" value="LYSOSOMAL ACID LIPASE-RELATED"/>
    <property type="match status" value="1"/>
</dbReference>
<reference evidence="9" key="1">
    <citation type="submission" date="2022-10" db="EMBL/GenBank/DDBJ databases">
        <title>Novel sulphate-reducing endosymbionts in the free-living metamonad Anaeramoeba.</title>
        <authorList>
            <person name="Jerlstrom-Hultqvist J."/>
            <person name="Cepicka I."/>
            <person name="Gallot-Lavallee L."/>
            <person name="Salas-Leiva D."/>
            <person name="Curtis B.A."/>
            <person name="Zahonova K."/>
            <person name="Pipaliya S."/>
            <person name="Dacks J."/>
            <person name="Roger A.J."/>
        </authorList>
    </citation>
    <scope>NUCLEOTIDE SEQUENCE</scope>
    <source>
        <strain evidence="9">BMAN</strain>
    </source>
</reference>
<evidence type="ECO:0000256" key="7">
    <source>
        <dbReference type="SAM" id="Phobius"/>
    </source>
</evidence>
<dbReference type="FunFam" id="3.40.50.1820:FF:000057">
    <property type="entry name" value="Lipase"/>
    <property type="match status" value="1"/>
</dbReference>
<evidence type="ECO:0000256" key="3">
    <source>
        <dbReference type="ARBA" id="ARBA00022801"/>
    </source>
</evidence>
<dbReference type="OrthoDB" id="9974421at2759"/>
<keyword evidence="10" id="KW-1185">Reference proteome</keyword>
<keyword evidence="7" id="KW-1133">Transmembrane helix</keyword>
<name>A0A9Q0RBC9_ANAIG</name>
<dbReference type="AlphaFoldDB" id="A0A9Q0RBC9"/>
<proteinExistence type="inferred from homology"/>
<keyword evidence="4" id="KW-0442">Lipid degradation</keyword>
<dbReference type="Pfam" id="PF04083">
    <property type="entry name" value="Abhydro_lipase"/>
    <property type="match status" value="1"/>
</dbReference>
<gene>
    <name evidence="9" type="ORF">M0811_00664</name>
</gene>
<keyword evidence="7" id="KW-0472">Membrane</keyword>
<protein>
    <submittedName>
        <fullName evidence="9">Sterol esterase tgl1</fullName>
    </submittedName>
</protein>
<evidence type="ECO:0000256" key="5">
    <source>
        <dbReference type="ARBA" id="ARBA00023098"/>
    </source>
</evidence>
<dbReference type="SUPFAM" id="SSF53474">
    <property type="entry name" value="alpha/beta-Hydrolases"/>
    <property type="match status" value="1"/>
</dbReference>
<dbReference type="InterPro" id="IPR006693">
    <property type="entry name" value="AB_hydrolase_lipase"/>
</dbReference>
<comment type="caution">
    <text evidence="9">The sequence shown here is derived from an EMBL/GenBank/DDBJ whole genome shotgun (WGS) entry which is preliminary data.</text>
</comment>
<keyword evidence="2" id="KW-0732">Signal</keyword>
<dbReference type="InterPro" id="IPR029058">
    <property type="entry name" value="AB_hydrolase_fold"/>
</dbReference>
<keyword evidence="5" id="KW-0443">Lipid metabolism</keyword>
<dbReference type="GO" id="GO:0016042">
    <property type="term" value="P:lipid catabolic process"/>
    <property type="evidence" value="ECO:0007669"/>
    <property type="project" value="UniProtKB-KW"/>
</dbReference>
<dbReference type="Proteomes" id="UP001149090">
    <property type="component" value="Unassembled WGS sequence"/>
</dbReference>
<comment type="similarity">
    <text evidence="1">Belongs to the AB hydrolase superfamily. Lipase family.</text>
</comment>
<feature type="transmembrane region" description="Helical" evidence="7">
    <location>
        <begin position="14"/>
        <end position="32"/>
    </location>
</feature>
<feature type="domain" description="Partial AB-hydrolase lipase" evidence="8">
    <location>
        <begin position="90"/>
        <end position="170"/>
    </location>
</feature>
<dbReference type="EMBL" id="JAPDFW010000070">
    <property type="protein sequence ID" value="KAJ5074036.1"/>
    <property type="molecule type" value="Genomic_DNA"/>
</dbReference>
<dbReference type="OMA" id="LCVFINR"/>
<evidence type="ECO:0000256" key="2">
    <source>
        <dbReference type="ARBA" id="ARBA00022729"/>
    </source>
</evidence>
<evidence type="ECO:0000313" key="9">
    <source>
        <dbReference type="EMBL" id="KAJ5074036.1"/>
    </source>
</evidence>
<evidence type="ECO:0000259" key="8">
    <source>
        <dbReference type="Pfam" id="PF04083"/>
    </source>
</evidence>
<dbReference type="GO" id="GO:0016787">
    <property type="term" value="F:hydrolase activity"/>
    <property type="evidence" value="ECO:0007669"/>
    <property type="project" value="UniProtKB-KW"/>
</dbReference>
<keyword evidence="3" id="KW-0378">Hydrolase</keyword>
<keyword evidence="6" id="KW-0325">Glycoprotein</keyword>
<organism evidence="9 10">
    <name type="scientific">Anaeramoeba ignava</name>
    <name type="common">Anaerobic marine amoeba</name>
    <dbReference type="NCBI Taxonomy" id="1746090"/>
    <lineage>
        <taxon>Eukaryota</taxon>
        <taxon>Metamonada</taxon>
        <taxon>Anaeramoebidae</taxon>
        <taxon>Anaeramoeba</taxon>
    </lineage>
</organism>
<evidence type="ECO:0000256" key="4">
    <source>
        <dbReference type="ARBA" id="ARBA00022963"/>
    </source>
</evidence>
<evidence type="ECO:0000256" key="1">
    <source>
        <dbReference type="ARBA" id="ARBA00010701"/>
    </source>
</evidence>